<feature type="compositionally biased region" description="Acidic residues" evidence="2">
    <location>
        <begin position="29"/>
        <end position="41"/>
    </location>
</feature>
<evidence type="ECO:0000256" key="2">
    <source>
        <dbReference type="SAM" id="MobiDB-lite"/>
    </source>
</evidence>
<dbReference type="PANTHER" id="PTHR43591:SF31">
    <property type="entry name" value="LAEA-LIKE, PUTATIVE (AFU_ORTHOLOGUE AFUA_8G01930)-RELATED"/>
    <property type="match status" value="1"/>
</dbReference>
<keyword evidence="4" id="KW-1185">Reference proteome</keyword>
<dbReference type="EMBL" id="LKCW01000042">
    <property type="protein sequence ID" value="KPM42793.1"/>
    <property type="molecule type" value="Genomic_DNA"/>
</dbReference>
<dbReference type="OrthoDB" id="2013972at2759"/>
<dbReference type="GO" id="GO:0008168">
    <property type="term" value="F:methyltransferase activity"/>
    <property type="evidence" value="ECO:0007669"/>
    <property type="project" value="TreeGrafter"/>
</dbReference>
<evidence type="ECO:0000256" key="1">
    <source>
        <dbReference type="ARBA" id="ARBA00038158"/>
    </source>
</evidence>
<comment type="caution">
    <text evidence="3">The sequence shown here is derived from an EMBL/GenBank/DDBJ whole genome shotgun (WGS) entry which is preliminary data.</text>
</comment>
<comment type="similarity">
    <text evidence="1">Belongs to the methyltransferase superfamily. LaeA methyltransferase family.</text>
</comment>
<proteinExistence type="inferred from homology"/>
<dbReference type="InterPro" id="IPR029063">
    <property type="entry name" value="SAM-dependent_MTases_sf"/>
</dbReference>
<evidence type="ECO:0008006" key="5">
    <source>
        <dbReference type="Google" id="ProtNLM"/>
    </source>
</evidence>
<accession>A0A0P7B827</accession>
<dbReference type="CDD" id="cd02440">
    <property type="entry name" value="AdoMet_MTases"/>
    <property type="match status" value="1"/>
</dbReference>
<dbReference type="SUPFAM" id="SSF53335">
    <property type="entry name" value="S-adenosyl-L-methionine-dependent methyltransferases"/>
    <property type="match status" value="1"/>
</dbReference>
<dbReference type="Proteomes" id="UP000050424">
    <property type="component" value="Unassembled WGS sequence"/>
</dbReference>
<dbReference type="STRING" id="78410.A0A0P7B827"/>
<organism evidence="3 4">
    <name type="scientific">Neonectria ditissima</name>
    <dbReference type="NCBI Taxonomy" id="78410"/>
    <lineage>
        <taxon>Eukaryota</taxon>
        <taxon>Fungi</taxon>
        <taxon>Dikarya</taxon>
        <taxon>Ascomycota</taxon>
        <taxon>Pezizomycotina</taxon>
        <taxon>Sordariomycetes</taxon>
        <taxon>Hypocreomycetidae</taxon>
        <taxon>Hypocreales</taxon>
        <taxon>Nectriaceae</taxon>
        <taxon>Neonectria</taxon>
    </lineage>
</organism>
<dbReference type="Pfam" id="PF13489">
    <property type="entry name" value="Methyltransf_23"/>
    <property type="match status" value="1"/>
</dbReference>
<gene>
    <name evidence="3" type="ORF">AK830_g3750</name>
</gene>
<sequence length="341" mass="38784">MAESTTPEPVRDPQAPATSSPVQVPEDPLQVDDELDDDDSAFDGSKQPFVLIEIEHTELSNGRRYHAFRQGAYLVPNDEEEQERMDLVHHIYTLVLDGQLHLAPISENPQRVLDIGTGTGIWATTFADDHPSAEVLGTDLSPIQPTWTPPNCSFEVDDYEETWLYRRPFEYIHARELEGCVGDEPKLFQQAFQHLAPGGYIELQGVNAEFMCDDGTITKAKDALLWMDYLRKSAKKFGKPVDCAPQWAEKLREAGFEDVKEEVRKLPIGAWPKNPKLKEIGRYQSVQELQVVDSYTPALFAHTLGWSMDEVQVLMAKVKRDLRDPSIHLYLSIYFVWGRKP</sequence>
<protein>
    <recommendedName>
        <fullName evidence="5">S-adenosyl-L-methionine-dependent methyltransferase</fullName>
    </recommendedName>
</protein>
<name>A0A0P7B827_9HYPO</name>
<dbReference type="Gene3D" id="3.40.50.150">
    <property type="entry name" value="Vaccinia Virus protein VP39"/>
    <property type="match status" value="1"/>
</dbReference>
<feature type="region of interest" description="Disordered" evidence="2">
    <location>
        <begin position="1"/>
        <end position="46"/>
    </location>
</feature>
<reference evidence="3 4" key="1">
    <citation type="submission" date="2015-09" db="EMBL/GenBank/DDBJ databases">
        <title>Draft genome of a European isolate of the apple canker pathogen Neonectria ditissima.</title>
        <authorList>
            <person name="Gomez-Cortecero A."/>
            <person name="Harrison R.J."/>
            <person name="Armitage A.D."/>
        </authorList>
    </citation>
    <scope>NUCLEOTIDE SEQUENCE [LARGE SCALE GENOMIC DNA]</scope>
    <source>
        <strain evidence="3 4">R09/05</strain>
    </source>
</reference>
<evidence type="ECO:0000313" key="4">
    <source>
        <dbReference type="Proteomes" id="UP000050424"/>
    </source>
</evidence>
<evidence type="ECO:0000313" key="3">
    <source>
        <dbReference type="EMBL" id="KPM42793.1"/>
    </source>
</evidence>
<dbReference type="PANTHER" id="PTHR43591">
    <property type="entry name" value="METHYLTRANSFERASE"/>
    <property type="match status" value="1"/>
</dbReference>
<dbReference type="AlphaFoldDB" id="A0A0P7B827"/>